<evidence type="ECO:0000313" key="1">
    <source>
        <dbReference type="EMBL" id="GFO18068.1"/>
    </source>
</evidence>
<evidence type="ECO:0000313" key="2">
    <source>
        <dbReference type="Proteomes" id="UP000735302"/>
    </source>
</evidence>
<comment type="caution">
    <text evidence="1">The sequence shown here is derived from an EMBL/GenBank/DDBJ whole genome shotgun (WGS) entry which is preliminary data.</text>
</comment>
<gene>
    <name evidence="1" type="ORF">PoB_004457300</name>
</gene>
<sequence length="73" mass="7841">MSLTGSRSAPSSPISSDETLDISGLFLSPWLSSLKPFMASLHQSLQLRGSARCSALSTWQSYSTSAIVSSKRF</sequence>
<name>A0AAV4BEP8_9GAST</name>
<keyword evidence="2" id="KW-1185">Reference proteome</keyword>
<organism evidence="1 2">
    <name type="scientific">Plakobranchus ocellatus</name>
    <dbReference type="NCBI Taxonomy" id="259542"/>
    <lineage>
        <taxon>Eukaryota</taxon>
        <taxon>Metazoa</taxon>
        <taxon>Spiralia</taxon>
        <taxon>Lophotrochozoa</taxon>
        <taxon>Mollusca</taxon>
        <taxon>Gastropoda</taxon>
        <taxon>Heterobranchia</taxon>
        <taxon>Euthyneura</taxon>
        <taxon>Panpulmonata</taxon>
        <taxon>Sacoglossa</taxon>
        <taxon>Placobranchoidea</taxon>
        <taxon>Plakobranchidae</taxon>
        <taxon>Plakobranchus</taxon>
    </lineage>
</organism>
<dbReference type="Proteomes" id="UP000735302">
    <property type="component" value="Unassembled WGS sequence"/>
</dbReference>
<accession>A0AAV4BEP8</accession>
<dbReference type="AlphaFoldDB" id="A0AAV4BEP8"/>
<protein>
    <submittedName>
        <fullName evidence="1">Uncharacterized protein</fullName>
    </submittedName>
</protein>
<proteinExistence type="predicted"/>
<dbReference type="EMBL" id="BLXT01004926">
    <property type="protein sequence ID" value="GFO18068.1"/>
    <property type="molecule type" value="Genomic_DNA"/>
</dbReference>
<reference evidence="1 2" key="1">
    <citation type="journal article" date="2021" name="Elife">
        <title>Chloroplast acquisition without the gene transfer in kleptoplastic sea slugs, Plakobranchus ocellatus.</title>
        <authorList>
            <person name="Maeda T."/>
            <person name="Takahashi S."/>
            <person name="Yoshida T."/>
            <person name="Shimamura S."/>
            <person name="Takaki Y."/>
            <person name="Nagai Y."/>
            <person name="Toyoda A."/>
            <person name="Suzuki Y."/>
            <person name="Arimoto A."/>
            <person name="Ishii H."/>
            <person name="Satoh N."/>
            <person name="Nishiyama T."/>
            <person name="Hasebe M."/>
            <person name="Maruyama T."/>
            <person name="Minagawa J."/>
            <person name="Obokata J."/>
            <person name="Shigenobu S."/>
        </authorList>
    </citation>
    <scope>NUCLEOTIDE SEQUENCE [LARGE SCALE GENOMIC DNA]</scope>
</reference>